<sequence length="497" mass="56199">MVYIGQDWTSRIKRQCGLQKILTLFVVHYCAMFTNHSQYITGLRGGLRTTIIGQIPSESTSMAKLTVNYIKSLKPTGAAYRRMDDGYSGFGVKVSPKGEISFIFRYKATDGRDVPMVLGYYSNTSLQAARELWSKWRAVYDSGRDPKAVHAEQLEQEEAQRKAIALQRKHEAIQGSIRQLLEAYTSDLKTNGSRSWAETERIFETNVYQHIPATTKAKDVLPDDIRAVLATIIQRGVLVMANRVRAYLSAAFTFGIKWDNDATHHFETLRFGIKTNPVRDVPKPLKSEKPRDRALSEAEVKHVWDALGNSDFHPKTIGAIRLLFALGGQRVEDVLGILAEDVDFMNKLVTFRVTKNGNTHVIPFGDVAEPLLRERMLDINTSGELFGKVRGKLEEPICSNTLSGAVTKLCIRTNTEHFQPKDIRRTVKTLMGFAGIRKEDRDRFQNHAMRDVSSIHYDRYDYLAEKRQTMAVWDAYLKTILAGSPHTNVVPLRAMAG</sequence>
<dbReference type="InterPro" id="IPR050808">
    <property type="entry name" value="Phage_Integrase"/>
</dbReference>
<dbReference type="GO" id="GO:0003677">
    <property type="term" value="F:DNA binding"/>
    <property type="evidence" value="ECO:0007669"/>
    <property type="project" value="UniProtKB-KW"/>
</dbReference>
<dbReference type="InterPro" id="IPR011010">
    <property type="entry name" value="DNA_brk_join_enz"/>
</dbReference>
<accession>A0A1Y1QFR8</accession>
<keyword evidence="4" id="KW-0233">DNA recombination</keyword>
<evidence type="ECO:0000256" key="3">
    <source>
        <dbReference type="ARBA" id="ARBA00023125"/>
    </source>
</evidence>
<dbReference type="AlphaFoldDB" id="A0A1Y1QFR8"/>
<dbReference type="GO" id="GO:0006310">
    <property type="term" value="P:DNA recombination"/>
    <property type="evidence" value="ECO:0007669"/>
    <property type="project" value="UniProtKB-KW"/>
</dbReference>
<dbReference type="PANTHER" id="PTHR30629:SF2">
    <property type="entry name" value="PROPHAGE INTEGRASE INTS-RELATED"/>
    <property type="match status" value="1"/>
</dbReference>
<reference evidence="6 7" key="1">
    <citation type="submission" date="2017-01" db="EMBL/GenBank/DDBJ databases">
        <title>Novel large sulfur bacteria in the metagenomes of groundwater-fed chemosynthetic microbial mats in the Lake Huron basin.</title>
        <authorList>
            <person name="Sharrar A.M."/>
            <person name="Flood B.E."/>
            <person name="Bailey J.V."/>
            <person name="Jones D.S."/>
            <person name="Biddanda B."/>
            <person name="Ruberg S.A."/>
            <person name="Marcus D.N."/>
            <person name="Dick G.J."/>
        </authorList>
    </citation>
    <scope>NUCLEOTIDE SEQUENCE [LARGE SCALE GENOMIC DNA]</scope>
    <source>
        <strain evidence="6">A8</strain>
    </source>
</reference>
<keyword evidence="3" id="KW-0238">DNA-binding</keyword>
<organism evidence="6 7">
    <name type="scientific">Thiothrix lacustris</name>
    <dbReference type="NCBI Taxonomy" id="525917"/>
    <lineage>
        <taxon>Bacteria</taxon>
        <taxon>Pseudomonadati</taxon>
        <taxon>Pseudomonadota</taxon>
        <taxon>Gammaproteobacteria</taxon>
        <taxon>Thiotrichales</taxon>
        <taxon>Thiotrichaceae</taxon>
        <taxon>Thiothrix</taxon>
    </lineage>
</organism>
<dbReference type="Pfam" id="PF00589">
    <property type="entry name" value="Phage_integrase"/>
    <property type="match status" value="1"/>
</dbReference>
<dbReference type="Proteomes" id="UP000192491">
    <property type="component" value="Unassembled WGS sequence"/>
</dbReference>
<evidence type="ECO:0000256" key="4">
    <source>
        <dbReference type="ARBA" id="ARBA00023172"/>
    </source>
</evidence>
<dbReference type="SUPFAM" id="SSF56349">
    <property type="entry name" value="DNA breaking-rejoining enzymes"/>
    <property type="match status" value="1"/>
</dbReference>
<dbReference type="Gene3D" id="1.10.150.130">
    <property type="match status" value="1"/>
</dbReference>
<dbReference type="PROSITE" id="PS51898">
    <property type="entry name" value="TYR_RECOMBINASE"/>
    <property type="match status" value="1"/>
</dbReference>
<feature type="domain" description="Tyr recombinase" evidence="5">
    <location>
        <begin position="290"/>
        <end position="474"/>
    </location>
</feature>
<dbReference type="InterPro" id="IPR002104">
    <property type="entry name" value="Integrase_catalytic"/>
</dbReference>
<proteinExistence type="inferred from homology"/>
<dbReference type="Pfam" id="PF13356">
    <property type="entry name" value="Arm-DNA-bind_3"/>
    <property type="match status" value="1"/>
</dbReference>
<name>A0A1Y1QFR8_9GAMM</name>
<gene>
    <name evidence="6" type="ORF">BWK73_35885</name>
</gene>
<evidence type="ECO:0000259" key="5">
    <source>
        <dbReference type="PROSITE" id="PS51898"/>
    </source>
</evidence>
<comment type="caution">
    <text evidence="6">The sequence shown here is derived from an EMBL/GenBank/DDBJ whole genome shotgun (WGS) entry which is preliminary data.</text>
</comment>
<evidence type="ECO:0000256" key="2">
    <source>
        <dbReference type="ARBA" id="ARBA00022908"/>
    </source>
</evidence>
<evidence type="ECO:0000256" key="1">
    <source>
        <dbReference type="ARBA" id="ARBA00008857"/>
    </source>
</evidence>
<protein>
    <recommendedName>
        <fullName evidence="5">Tyr recombinase domain-containing protein</fullName>
    </recommendedName>
</protein>
<keyword evidence="2" id="KW-0229">DNA integration</keyword>
<dbReference type="EMBL" id="MTEJ01000332">
    <property type="protein sequence ID" value="OQX04535.1"/>
    <property type="molecule type" value="Genomic_DNA"/>
</dbReference>
<evidence type="ECO:0000313" key="6">
    <source>
        <dbReference type="EMBL" id="OQX04535.1"/>
    </source>
</evidence>
<dbReference type="PANTHER" id="PTHR30629">
    <property type="entry name" value="PROPHAGE INTEGRASE"/>
    <property type="match status" value="1"/>
</dbReference>
<dbReference type="InterPro" id="IPR010998">
    <property type="entry name" value="Integrase_recombinase_N"/>
</dbReference>
<dbReference type="GO" id="GO:0015074">
    <property type="term" value="P:DNA integration"/>
    <property type="evidence" value="ECO:0007669"/>
    <property type="project" value="UniProtKB-KW"/>
</dbReference>
<evidence type="ECO:0000313" key="7">
    <source>
        <dbReference type="Proteomes" id="UP000192491"/>
    </source>
</evidence>
<comment type="similarity">
    <text evidence="1">Belongs to the 'phage' integrase family.</text>
</comment>
<dbReference type="Gene3D" id="3.30.160.390">
    <property type="entry name" value="Integrase, DNA-binding domain"/>
    <property type="match status" value="1"/>
</dbReference>
<dbReference type="Gene3D" id="1.10.443.10">
    <property type="entry name" value="Intergrase catalytic core"/>
    <property type="match status" value="1"/>
</dbReference>
<dbReference type="InterPro" id="IPR025166">
    <property type="entry name" value="Integrase_DNA_bind_dom"/>
</dbReference>
<dbReference type="InterPro" id="IPR038488">
    <property type="entry name" value="Integrase_DNA-bd_sf"/>
</dbReference>
<dbReference type="CDD" id="cd00801">
    <property type="entry name" value="INT_P4_C"/>
    <property type="match status" value="1"/>
</dbReference>
<dbReference type="InterPro" id="IPR013762">
    <property type="entry name" value="Integrase-like_cat_sf"/>
</dbReference>